<comment type="caution">
    <text evidence="4">The sequence shown here is derived from an EMBL/GenBank/DDBJ whole genome shotgun (WGS) entry which is preliminary data.</text>
</comment>
<dbReference type="Proteomes" id="UP001500301">
    <property type="component" value="Unassembled WGS sequence"/>
</dbReference>
<keyword evidence="5" id="KW-1185">Reference proteome</keyword>
<dbReference type="EMBL" id="BAABBB010000006">
    <property type="protein sequence ID" value="GAA3524027.1"/>
    <property type="molecule type" value="Genomic_DNA"/>
</dbReference>
<sequence>MDVEIVEVGPRDGLQNEAVHLSVGERVDLIAQLVRAGATRVEAVAFAHPDRVPAMAGAEEVMAAVPRAPGLSYAGLVLNRRGLQRALDCGVDEVNVVVCASDALSRRNQNVGTDEAVAAAQDVVAGARTAGLFTTVTVATAFGCVLEGEIAPERVAAIGRAAADAGADELCLADSVGVGVPTQVHGLTTTLADRWAPGALRFHFHNTRNTGYANAAAALQAGVRVLDASVGGIGGCPFAPNATGNIATEDLLYLLARSGHSTGWDAPALVPIARLLEQRLGHAVPSLLPKAGPFPGPQAGSTA</sequence>
<keyword evidence="1" id="KW-0479">Metal-binding</keyword>
<dbReference type="PANTHER" id="PTHR42738">
    <property type="entry name" value="HYDROXYMETHYLGLUTARYL-COA LYASE"/>
    <property type="match status" value="1"/>
</dbReference>
<dbReference type="InterPro" id="IPR000891">
    <property type="entry name" value="PYR_CT"/>
</dbReference>
<proteinExistence type="predicted"/>
<feature type="domain" description="Pyruvate carboxyltransferase" evidence="3">
    <location>
        <begin position="3"/>
        <end position="270"/>
    </location>
</feature>
<gene>
    <name evidence="4" type="ORF">GCM10022263_10530</name>
</gene>
<organism evidence="4 5">
    <name type="scientific">Nocardioides daeguensis</name>
    <dbReference type="NCBI Taxonomy" id="908359"/>
    <lineage>
        <taxon>Bacteria</taxon>
        <taxon>Bacillati</taxon>
        <taxon>Actinomycetota</taxon>
        <taxon>Actinomycetes</taxon>
        <taxon>Propionibacteriales</taxon>
        <taxon>Nocardioidaceae</taxon>
        <taxon>Nocardioides</taxon>
    </lineage>
</organism>
<evidence type="ECO:0000259" key="3">
    <source>
        <dbReference type="PROSITE" id="PS50991"/>
    </source>
</evidence>
<evidence type="ECO:0000313" key="4">
    <source>
        <dbReference type="EMBL" id="GAA3524027.1"/>
    </source>
</evidence>
<dbReference type="NCBIfam" id="NF004283">
    <property type="entry name" value="PRK05692.1"/>
    <property type="match status" value="1"/>
</dbReference>
<accession>A0ABP6V020</accession>
<dbReference type="CDD" id="cd07938">
    <property type="entry name" value="DRE_TIM_HMGL"/>
    <property type="match status" value="1"/>
</dbReference>
<evidence type="ECO:0000256" key="2">
    <source>
        <dbReference type="ARBA" id="ARBA00023239"/>
    </source>
</evidence>
<dbReference type="PANTHER" id="PTHR42738:SF7">
    <property type="entry name" value="HYDROXYMETHYLGLUTARYL-COA LYASE"/>
    <property type="match status" value="1"/>
</dbReference>
<dbReference type="GO" id="GO:0016829">
    <property type="term" value="F:lyase activity"/>
    <property type="evidence" value="ECO:0007669"/>
    <property type="project" value="UniProtKB-KW"/>
</dbReference>
<evidence type="ECO:0000256" key="1">
    <source>
        <dbReference type="ARBA" id="ARBA00022723"/>
    </source>
</evidence>
<dbReference type="InterPro" id="IPR043594">
    <property type="entry name" value="HMGL"/>
</dbReference>
<dbReference type="PROSITE" id="PS50991">
    <property type="entry name" value="PYR_CT"/>
    <property type="match status" value="1"/>
</dbReference>
<keyword evidence="2 4" id="KW-0456">Lyase</keyword>
<dbReference type="RefSeq" id="WP_218235532.1">
    <property type="nucleotide sequence ID" value="NZ_BAABBB010000006.1"/>
</dbReference>
<dbReference type="Pfam" id="PF00682">
    <property type="entry name" value="HMGL-like"/>
    <property type="match status" value="1"/>
</dbReference>
<evidence type="ECO:0000313" key="5">
    <source>
        <dbReference type="Proteomes" id="UP001500301"/>
    </source>
</evidence>
<protein>
    <submittedName>
        <fullName evidence="4">Hydroxymethylglutaryl-CoA lyase</fullName>
    </submittedName>
</protein>
<name>A0ABP6V020_9ACTN</name>
<reference evidence="5" key="1">
    <citation type="journal article" date="2019" name="Int. J. Syst. Evol. Microbiol.">
        <title>The Global Catalogue of Microorganisms (GCM) 10K type strain sequencing project: providing services to taxonomists for standard genome sequencing and annotation.</title>
        <authorList>
            <consortium name="The Broad Institute Genomics Platform"/>
            <consortium name="The Broad Institute Genome Sequencing Center for Infectious Disease"/>
            <person name="Wu L."/>
            <person name="Ma J."/>
        </authorList>
    </citation>
    <scope>NUCLEOTIDE SEQUENCE [LARGE SCALE GENOMIC DNA]</scope>
    <source>
        <strain evidence="5">JCM 17460</strain>
    </source>
</reference>